<dbReference type="SUPFAM" id="SSF47576">
    <property type="entry name" value="Calponin-homology domain, CH-domain"/>
    <property type="match status" value="1"/>
</dbReference>
<reference evidence="2" key="1">
    <citation type="submission" date="2015-12" db="EMBL/GenBank/DDBJ databases">
        <title>Update maize B73 reference genome by single molecule sequencing technologies.</title>
        <authorList>
            <consortium name="Maize Genome Sequencing Project"/>
            <person name="Ware D."/>
        </authorList>
    </citation>
    <scope>NUCLEOTIDE SEQUENCE</scope>
    <source>
        <tissue evidence="2">Seedling</tissue>
    </source>
</reference>
<dbReference type="EMBL" id="CM000780">
    <property type="protein sequence ID" value="AQK48392.1"/>
    <property type="molecule type" value="Genomic_DNA"/>
</dbReference>
<dbReference type="PROSITE" id="PS50021">
    <property type="entry name" value="CH"/>
    <property type="match status" value="1"/>
</dbReference>
<dbReference type="CDD" id="cd21203">
    <property type="entry name" value="CH_AtKIN14-like"/>
    <property type="match status" value="1"/>
</dbReference>
<accession>A0A1D6PNF3</accession>
<dbReference type="SMART" id="SM00033">
    <property type="entry name" value="CH"/>
    <property type="match status" value="1"/>
</dbReference>
<feature type="region of interest" description="Disordered" evidence="1">
    <location>
        <begin position="606"/>
        <end position="625"/>
    </location>
</feature>
<feature type="region of interest" description="Disordered" evidence="1">
    <location>
        <begin position="645"/>
        <end position="672"/>
    </location>
</feature>
<evidence type="ECO:0000256" key="1">
    <source>
        <dbReference type="SAM" id="MobiDB-lite"/>
    </source>
</evidence>
<dbReference type="InterPro" id="IPR036872">
    <property type="entry name" value="CH_dom_sf"/>
</dbReference>
<dbReference type="GO" id="GO:0007018">
    <property type="term" value="P:microtubule-based movement"/>
    <property type="evidence" value="ECO:0007669"/>
    <property type="project" value="InterPro"/>
</dbReference>
<sequence length="786" mass="85004">MASLEQEVVVAMASLEQEAVVAAAVVENVTPQQQGGGCGGAGGGGDTVSAWRNVDIAWLKAKEASIRRYEAANWLRRYVGVVCAKDLAEEPSEDEFLVGLRNGIILCTALNKIQPGAVPKVVEVPSDSTAPADATALCAFQYFENVRNFLTGLQGLGLPTFEASDLQKGGQGVRVVDCVLALKSFCDAKQVGKQSSFKFGGIVKPLSGKYATRKNNEPSVKAMIRSHSAELLRDGVSLEQIGLDFSPELTETTAPDSIRMLVQTVLSDKKPEEIQSVVESLLSKVINELEHRIASQSELVYSLLLPATQFLLHLVLTKPTICTVGIIETMEQVKETMDTNGCNSVLRMESPCNTNDSKSLSRVDPPQVELTSCSDLEKNELVYSLHLPAAQFLLHLVLTKPTICTVGIIETMEQVKETMDTNGCNSVLRMESPCNTNDSKSLSRVDPPQVELTSCSDLEKATENIKMDEVDENALSLTEDVSTLVHAPLSNDNVNKNMPKPVRNFDREEKQIQDLKSNMSTVKCCMEQLKLLYSEDLKKLGNQLRIVSHAASGYRKFVQENRKLYNQIQDLTAKSNEEGGEGGEEVRELKEQIACLRAALARKDGGQESIRSTQSSPDIYRMRTGNGLPALRHPIVDGSIENDSALGDFAEHSPFGSSNSLPELGPDGTQDLAFYQRSSPEQQWSWSGSVATEDSDDFEVATNCSSDLDCVRPSSAPKASGLTNGGGSAARKSQLKGAKSSDIRGGNPAKKSSPLQKKLSAPSPTVTKKSGTEGKKTPNGKTGAKK</sequence>
<dbReference type="InterPro" id="IPR027640">
    <property type="entry name" value="Kinesin-like_fam"/>
</dbReference>
<evidence type="ECO:0000313" key="2">
    <source>
        <dbReference type="EMBL" id="AQK48392.1"/>
    </source>
</evidence>
<dbReference type="GO" id="GO:0003777">
    <property type="term" value="F:microtubule motor activity"/>
    <property type="evidence" value="ECO:0007669"/>
    <property type="project" value="InterPro"/>
</dbReference>
<dbReference type="InterPro" id="IPR001715">
    <property type="entry name" value="CH_dom"/>
</dbReference>
<dbReference type="AlphaFoldDB" id="A0A1D6PNF3"/>
<dbReference type="PANTHER" id="PTHR47972:SF41">
    <property type="entry name" value="KINESIN-LIKE PROTEIN KIN-14P"/>
    <property type="match status" value="1"/>
</dbReference>
<dbReference type="ExpressionAtlas" id="A0A1D6PNF3">
    <property type="expression patterns" value="baseline and differential"/>
</dbReference>
<proteinExistence type="predicted"/>
<dbReference type="PANTHER" id="PTHR47972">
    <property type="entry name" value="KINESIN-LIKE PROTEIN KLP-3"/>
    <property type="match status" value="1"/>
</dbReference>
<keyword evidence="2" id="KW-0378">Hydrolase</keyword>
<dbReference type="SMR" id="A0A1D6PNF3"/>
<dbReference type="Pfam" id="PF00307">
    <property type="entry name" value="CH"/>
    <property type="match status" value="1"/>
</dbReference>
<dbReference type="GO" id="GO:0016787">
    <property type="term" value="F:hydrolase activity"/>
    <property type="evidence" value="ECO:0007669"/>
    <property type="project" value="UniProtKB-KW"/>
</dbReference>
<gene>
    <name evidence="2" type="ORF">ZEAMMB73_Zm00001d048673</name>
</gene>
<dbReference type="Gene3D" id="1.10.418.10">
    <property type="entry name" value="Calponin-like domain"/>
    <property type="match status" value="1"/>
</dbReference>
<dbReference type="STRING" id="4577.A0A1D6PNF3"/>
<feature type="region of interest" description="Disordered" evidence="1">
    <location>
        <begin position="707"/>
        <end position="786"/>
    </location>
</feature>
<name>A0A1D6PNF3_MAIZE</name>
<protein>
    <submittedName>
        <fullName evidence="2">p-loop nucleoside triphosphate hydrolase superfamily protein with CH (Calponin Homology) domain</fullName>
    </submittedName>
</protein>
<dbReference type="InParanoid" id="A0A1D6PNF3"/>
<organism evidence="2">
    <name type="scientific">Zea mays</name>
    <name type="common">Maize</name>
    <dbReference type="NCBI Taxonomy" id="4577"/>
    <lineage>
        <taxon>Eukaryota</taxon>
        <taxon>Viridiplantae</taxon>
        <taxon>Streptophyta</taxon>
        <taxon>Embryophyta</taxon>
        <taxon>Tracheophyta</taxon>
        <taxon>Spermatophyta</taxon>
        <taxon>Magnoliopsida</taxon>
        <taxon>Liliopsida</taxon>
        <taxon>Poales</taxon>
        <taxon>Poaceae</taxon>
        <taxon>PACMAD clade</taxon>
        <taxon>Panicoideae</taxon>
        <taxon>Andropogonodae</taxon>
        <taxon>Andropogoneae</taxon>
        <taxon>Tripsacinae</taxon>
        <taxon>Zea</taxon>
    </lineage>
</organism>